<dbReference type="NCBIfam" id="NF006509">
    <property type="entry name" value="PRK08945.1"/>
    <property type="match status" value="1"/>
</dbReference>
<evidence type="ECO:0000259" key="4">
    <source>
        <dbReference type="SMART" id="SM00822"/>
    </source>
</evidence>
<evidence type="ECO:0000256" key="1">
    <source>
        <dbReference type="ARBA" id="ARBA00006484"/>
    </source>
</evidence>
<feature type="domain" description="Ketoreductase" evidence="4">
    <location>
        <begin position="23"/>
        <end position="209"/>
    </location>
</feature>
<dbReference type="InterPro" id="IPR002347">
    <property type="entry name" value="SDR_fam"/>
</dbReference>
<name>A0ABV7ZZW4_9GAMM</name>
<sequence>MSSNVARMDLHDFAPEHDLLREKTILVTGAGAGIGAATALAYASLGATVILLGRTLAKLQHTYDAIVEAGYPEPLLMPFDLEKAEIETYHQMAAAIGQQFGALDGLVHCAAVLGQRTPLSNYNHEAWETVFKINVHGAFHLTKALLPVLHAAESPRVIFLSSSVGREGRAYWGAYAASKFAVEGFAQVLAQEVTQHPDFCVNVVNPGRTRTQMRATAYPGEDINTVPAPETHNGLMVYLMSKHCTGTNGLSFDAQ</sequence>
<dbReference type="PROSITE" id="PS00061">
    <property type="entry name" value="ADH_SHORT"/>
    <property type="match status" value="1"/>
</dbReference>
<dbReference type="SUPFAM" id="SSF51735">
    <property type="entry name" value="NAD(P)-binding Rossmann-fold domains"/>
    <property type="match status" value="1"/>
</dbReference>
<dbReference type="RefSeq" id="WP_380695509.1">
    <property type="nucleotide sequence ID" value="NZ_JBHRYR010000003.1"/>
</dbReference>
<proteinExistence type="inferred from homology"/>
<comment type="caution">
    <text evidence="5">The sequence shown here is derived from an EMBL/GenBank/DDBJ whole genome shotgun (WGS) entry which is preliminary data.</text>
</comment>
<dbReference type="InterPro" id="IPR036291">
    <property type="entry name" value="NAD(P)-bd_dom_sf"/>
</dbReference>
<dbReference type="InterPro" id="IPR020904">
    <property type="entry name" value="Sc_DH/Rdtase_CS"/>
</dbReference>
<keyword evidence="3" id="KW-0472">Membrane</keyword>
<organism evidence="5 6">
    <name type="scientific">Saccharospirillum mangrovi</name>
    <dbReference type="NCBI Taxonomy" id="2161747"/>
    <lineage>
        <taxon>Bacteria</taxon>
        <taxon>Pseudomonadati</taxon>
        <taxon>Pseudomonadota</taxon>
        <taxon>Gammaproteobacteria</taxon>
        <taxon>Oceanospirillales</taxon>
        <taxon>Saccharospirillaceae</taxon>
        <taxon>Saccharospirillum</taxon>
    </lineage>
</organism>
<evidence type="ECO:0000313" key="6">
    <source>
        <dbReference type="Proteomes" id="UP001595617"/>
    </source>
</evidence>
<dbReference type="SMART" id="SM00822">
    <property type="entry name" value="PKS_KR"/>
    <property type="match status" value="1"/>
</dbReference>
<dbReference type="Gene3D" id="3.40.50.720">
    <property type="entry name" value="NAD(P)-binding Rossmann-like Domain"/>
    <property type="match status" value="1"/>
</dbReference>
<keyword evidence="3" id="KW-1133">Transmembrane helix</keyword>
<keyword evidence="2" id="KW-0560">Oxidoreductase</keyword>
<reference evidence="6" key="1">
    <citation type="journal article" date="2019" name="Int. J. Syst. Evol. Microbiol.">
        <title>The Global Catalogue of Microorganisms (GCM) 10K type strain sequencing project: providing services to taxonomists for standard genome sequencing and annotation.</title>
        <authorList>
            <consortium name="The Broad Institute Genomics Platform"/>
            <consortium name="The Broad Institute Genome Sequencing Center for Infectious Disease"/>
            <person name="Wu L."/>
            <person name="Ma J."/>
        </authorList>
    </citation>
    <scope>NUCLEOTIDE SEQUENCE [LARGE SCALE GENOMIC DNA]</scope>
    <source>
        <strain evidence="6">IBRC 10765</strain>
    </source>
</reference>
<comment type="similarity">
    <text evidence="1">Belongs to the short-chain dehydrogenases/reductases (SDR) family.</text>
</comment>
<evidence type="ECO:0000256" key="3">
    <source>
        <dbReference type="SAM" id="Phobius"/>
    </source>
</evidence>
<gene>
    <name evidence="5" type="ORF">ACFOOG_08565</name>
</gene>
<protein>
    <submittedName>
        <fullName evidence="5">YciK family oxidoreductase</fullName>
    </submittedName>
</protein>
<keyword evidence="3" id="KW-0812">Transmembrane</keyword>
<dbReference type="InterPro" id="IPR057326">
    <property type="entry name" value="KR_dom"/>
</dbReference>
<evidence type="ECO:0000256" key="2">
    <source>
        <dbReference type="ARBA" id="ARBA00023002"/>
    </source>
</evidence>
<keyword evidence="6" id="KW-1185">Reference proteome</keyword>
<dbReference type="Pfam" id="PF00106">
    <property type="entry name" value="adh_short"/>
    <property type="match status" value="1"/>
</dbReference>
<dbReference type="PRINTS" id="PR00081">
    <property type="entry name" value="GDHRDH"/>
</dbReference>
<dbReference type="PANTHER" id="PTHR42901:SF1">
    <property type="entry name" value="ALCOHOL DEHYDROGENASE"/>
    <property type="match status" value="1"/>
</dbReference>
<feature type="transmembrane region" description="Helical" evidence="3">
    <location>
        <begin position="25"/>
        <end position="52"/>
    </location>
</feature>
<dbReference type="Proteomes" id="UP001595617">
    <property type="component" value="Unassembled WGS sequence"/>
</dbReference>
<accession>A0ABV7ZZW4</accession>
<dbReference type="PANTHER" id="PTHR42901">
    <property type="entry name" value="ALCOHOL DEHYDROGENASE"/>
    <property type="match status" value="1"/>
</dbReference>
<evidence type="ECO:0000313" key="5">
    <source>
        <dbReference type="EMBL" id="MFC3852883.1"/>
    </source>
</evidence>
<dbReference type="EMBL" id="JBHRYR010000003">
    <property type="protein sequence ID" value="MFC3852883.1"/>
    <property type="molecule type" value="Genomic_DNA"/>
</dbReference>